<name>A0A9D4EKZ1_DREPO</name>
<dbReference type="AlphaFoldDB" id="A0A9D4EKZ1"/>
<keyword evidence="2" id="KW-1185">Reference proteome</keyword>
<reference evidence="1" key="1">
    <citation type="journal article" date="2019" name="bioRxiv">
        <title>The Genome of the Zebra Mussel, Dreissena polymorpha: A Resource for Invasive Species Research.</title>
        <authorList>
            <person name="McCartney M.A."/>
            <person name="Auch B."/>
            <person name="Kono T."/>
            <person name="Mallez S."/>
            <person name="Zhang Y."/>
            <person name="Obille A."/>
            <person name="Becker A."/>
            <person name="Abrahante J.E."/>
            <person name="Garbe J."/>
            <person name="Badalamenti J.P."/>
            <person name="Herman A."/>
            <person name="Mangelson H."/>
            <person name="Liachko I."/>
            <person name="Sullivan S."/>
            <person name="Sone E.D."/>
            <person name="Koren S."/>
            <person name="Silverstein K.A.T."/>
            <person name="Beckman K.B."/>
            <person name="Gohl D.M."/>
        </authorList>
    </citation>
    <scope>NUCLEOTIDE SEQUENCE</scope>
    <source>
        <strain evidence="1">Duluth1</strain>
        <tissue evidence="1">Whole animal</tissue>
    </source>
</reference>
<sequence length="69" mass="7984">MRKVESAVQAQLFVFEMHSKPCPKEVREIANKDLRTKTLVWAAVREENNMGHGETDIFLCQLYEILAYG</sequence>
<reference evidence="1" key="2">
    <citation type="submission" date="2020-11" db="EMBL/GenBank/DDBJ databases">
        <authorList>
            <person name="McCartney M.A."/>
            <person name="Auch B."/>
            <person name="Kono T."/>
            <person name="Mallez S."/>
            <person name="Becker A."/>
            <person name="Gohl D.M."/>
            <person name="Silverstein K.A.T."/>
            <person name="Koren S."/>
            <person name="Bechman K.B."/>
            <person name="Herman A."/>
            <person name="Abrahante J.E."/>
            <person name="Garbe J."/>
        </authorList>
    </citation>
    <scope>NUCLEOTIDE SEQUENCE</scope>
    <source>
        <strain evidence="1">Duluth1</strain>
        <tissue evidence="1">Whole animal</tissue>
    </source>
</reference>
<protein>
    <submittedName>
        <fullName evidence="1">Uncharacterized protein</fullName>
    </submittedName>
</protein>
<organism evidence="1 2">
    <name type="scientific">Dreissena polymorpha</name>
    <name type="common">Zebra mussel</name>
    <name type="synonym">Mytilus polymorpha</name>
    <dbReference type="NCBI Taxonomy" id="45954"/>
    <lineage>
        <taxon>Eukaryota</taxon>
        <taxon>Metazoa</taxon>
        <taxon>Spiralia</taxon>
        <taxon>Lophotrochozoa</taxon>
        <taxon>Mollusca</taxon>
        <taxon>Bivalvia</taxon>
        <taxon>Autobranchia</taxon>
        <taxon>Heteroconchia</taxon>
        <taxon>Euheterodonta</taxon>
        <taxon>Imparidentia</taxon>
        <taxon>Neoheterodontei</taxon>
        <taxon>Myida</taxon>
        <taxon>Dreissenoidea</taxon>
        <taxon>Dreissenidae</taxon>
        <taxon>Dreissena</taxon>
    </lineage>
</organism>
<gene>
    <name evidence="1" type="ORF">DPMN_159054</name>
</gene>
<evidence type="ECO:0000313" key="1">
    <source>
        <dbReference type="EMBL" id="KAH3781228.1"/>
    </source>
</evidence>
<proteinExistence type="predicted"/>
<dbReference type="EMBL" id="JAIWYP010000008">
    <property type="protein sequence ID" value="KAH3781228.1"/>
    <property type="molecule type" value="Genomic_DNA"/>
</dbReference>
<comment type="caution">
    <text evidence="1">The sequence shown here is derived from an EMBL/GenBank/DDBJ whole genome shotgun (WGS) entry which is preliminary data.</text>
</comment>
<dbReference type="Proteomes" id="UP000828390">
    <property type="component" value="Unassembled WGS sequence"/>
</dbReference>
<accession>A0A9D4EKZ1</accession>
<evidence type="ECO:0000313" key="2">
    <source>
        <dbReference type="Proteomes" id="UP000828390"/>
    </source>
</evidence>